<keyword evidence="2" id="KW-1185">Reference proteome</keyword>
<proteinExistence type="predicted"/>
<dbReference type="OrthoDB" id="9981546at2759"/>
<evidence type="ECO:0000313" key="2">
    <source>
        <dbReference type="Proteomes" id="UP000023152"/>
    </source>
</evidence>
<name>X6NJ28_RETFI</name>
<dbReference type="Gene3D" id="3.30.70.100">
    <property type="match status" value="1"/>
</dbReference>
<dbReference type="PANTHER" id="PTHR34389:SF2">
    <property type="entry name" value="L-RHAMNOSE MUTAROTASE"/>
    <property type="match status" value="1"/>
</dbReference>
<protein>
    <recommendedName>
        <fullName evidence="3">L-rhamnose mutarotase</fullName>
    </recommendedName>
</protein>
<comment type="caution">
    <text evidence="1">The sequence shown here is derived from an EMBL/GenBank/DDBJ whole genome shotgun (WGS) entry which is preliminary data.</text>
</comment>
<dbReference type="PANTHER" id="PTHR34389">
    <property type="entry name" value="L-RHAMNOSE MUTAROTASE"/>
    <property type="match status" value="1"/>
</dbReference>
<evidence type="ECO:0000313" key="1">
    <source>
        <dbReference type="EMBL" id="ETO25749.1"/>
    </source>
</evidence>
<gene>
    <name evidence="1" type="ORF">RFI_11390</name>
</gene>
<dbReference type="SUPFAM" id="SSF54909">
    <property type="entry name" value="Dimeric alpha+beta barrel"/>
    <property type="match status" value="1"/>
</dbReference>
<reference evidence="1 2" key="1">
    <citation type="journal article" date="2013" name="Curr. Biol.">
        <title>The Genome of the Foraminiferan Reticulomyxa filosa.</title>
        <authorList>
            <person name="Glockner G."/>
            <person name="Hulsmann N."/>
            <person name="Schleicher M."/>
            <person name="Noegel A.A."/>
            <person name="Eichinger L."/>
            <person name="Gallinger C."/>
            <person name="Pawlowski J."/>
            <person name="Sierra R."/>
            <person name="Euteneuer U."/>
            <person name="Pillet L."/>
            <person name="Moustafa A."/>
            <person name="Platzer M."/>
            <person name="Groth M."/>
            <person name="Szafranski K."/>
            <person name="Schliwa M."/>
        </authorList>
    </citation>
    <scope>NUCLEOTIDE SEQUENCE [LARGE SCALE GENOMIC DNA]</scope>
</reference>
<dbReference type="EMBL" id="ASPP01008307">
    <property type="protein sequence ID" value="ETO25749.1"/>
    <property type="molecule type" value="Genomic_DNA"/>
</dbReference>
<dbReference type="InterPro" id="IPR008000">
    <property type="entry name" value="Rham/fucose_mutarotase"/>
</dbReference>
<accession>X6NJ28</accession>
<dbReference type="Proteomes" id="UP000023152">
    <property type="component" value="Unassembled WGS sequence"/>
</dbReference>
<dbReference type="Pfam" id="PF05336">
    <property type="entry name" value="rhaM"/>
    <property type="match status" value="1"/>
</dbReference>
<organism evidence="1 2">
    <name type="scientific">Reticulomyxa filosa</name>
    <dbReference type="NCBI Taxonomy" id="46433"/>
    <lineage>
        <taxon>Eukaryota</taxon>
        <taxon>Sar</taxon>
        <taxon>Rhizaria</taxon>
        <taxon>Retaria</taxon>
        <taxon>Foraminifera</taxon>
        <taxon>Monothalamids</taxon>
        <taxon>Reticulomyxidae</taxon>
        <taxon>Reticulomyxa</taxon>
    </lineage>
</organism>
<sequence length="136" mass="16169">MSSKITPVYGPTNPSPEKFAKMKIKRYGSIIGLKPEKEQYYRQLHSSTWPKVLERLKKSNIQNYSIYIGELEGKKYLFSYFEYTGDNFEKDMQLIAADPETQRWWKETDPCQRQLPNRKEGQNWSDLELVFLMAKM</sequence>
<dbReference type="AlphaFoldDB" id="X6NJ28"/>
<dbReference type="InterPro" id="IPR011008">
    <property type="entry name" value="Dimeric_a/b-barrel"/>
</dbReference>
<dbReference type="GO" id="GO:0016857">
    <property type="term" value="F:racemase and epimerase activity, acting on carbohydrates and derivatives"/>
    <property type="evidence" value="ECO:0007669"/>
    <property type="project" value="InterPro"/>
</dbReference>
<evidence type="ECO:0008006" key="3">
    <source>
        <dbReference type="Google" id="ProtNLM"/>
    </source>
</evidence>